<keyword evidence="1" id="KW-0732">Signal</keyword>
<dbReference type="AlphaFoldDB" id="A0A081NCZ2"/>
<feature type="domain" description="Autotransporter" evidence="2">
    <location>
        <begin position="506"/>
        <end position="790"/>
    </location>
</feature>
<dbReference type="OrthoDB" id="6187603at2"/>
<evidence type="ECO:0000313" key="4">
    <source>
        <dbReference type="Proteomes" id="UP000028073"/>
    </source>
</evidence>
<evidence type="ECO:0000256" key="1">
    <source>
        <dbReference type="SAM" id="SignalP"/>
    </source>
</evidence>
<dbReference type="Proteomes" id="UP000028073">
    <property type="component" value="Unassembled WGS sequence"/>
</dbReference>
<accession>A0A081NCZ2</accession>
<evidence type="ECO:0000259" key="2">
    <source>
        <dbReference type="PROSITE" id="PS51208"/>
    </source>
</evidence>
<dbReference type="eggNOG" id="COG4625">
    <property type="taxonomic scope" value="Bacteria"/>
</dbReference>
<protein>
    <recommendedName>
        <fullName evidence="2">Autotransporter domain-containing protein</fullName>
    </recommendedName>
</protein>
<dbReference type="SMART" id="SM00869">
    <property type="entry name" value="Autotransporter"/>
    <property type="match status" value="1"/>
</dbReference>
<gene>
    <name evidence="3" type="ORF">GZ78_20740</name>
</gene>
<dbReference type="InterPro" id="IPR005546">
    <property type="entry name" value="Autotransporte_beta"/>
</dbReference>
<dbReference type="InterPro" id="IPR036709">
    <property type="entry name" value="Autotransporte_beta_dom_sf"/>
</dbReference>
<dbReference type="PROSITE" id="PS51208">
    <property type="entry name" value="AUTOTRANSPORTER"/>
    <property type="match status" value="1"/>
</dbReference>
<organism evidence="3 4">
    <name type="scientific">Endozoicomonas numazuensis</name>
    <dbReference type="NCBI Taxonomy" id="1137799"/>
    <lineage>
        <taxon>Bacteria</taxon>
        <taxon>Pseudomonadati</taxon>
        <taxon>Pseudomonadota</taxon>
        <taxon>Gammaproteobacteria</taxon>
        <taxon>Oceanospirillales</taxon>
        <taxon>Endozoicomonadaceae</taxon>
        <taxon>Endozoicomonas</taxon>
    </lineage>
</organism>
<dbReference type="EMBL" id="JOKH01000005">
    <property type="protein sequence ID" value="KEQ16315.1"/>
    <property type="molecule type" value="Genomic_DNA"/>
</dbReference>
<reference evidence="3 4" key="1">
    <citation type="submission" date="2014-06" db="EMBL/GenBank/DDBJ databases">
        <title>Whole Genome Sequences of Three Symbiotic Endozoicomonas Bacteria.</title>
        <authorList>
            <person name="Neave M.J."/>
            <person name="Apprill A."/>
            <person name="Voolstra C.R."/>
        </authorList>
    </citation>
    <scope>NUCLEOTIDE SEQUENCE [LARGE SCALE GENOMIC DNA]</scope>
    <source>
        <strain evidence="3 4">DSM 25634</strain>
    </source>
</reference>
<dbReference type="SUPFAM" id="SSF103515">
    <property type="entry name" value="Autotransporter"/>
    <property type="match status" value="1"/>
</dbReference>
<sequence>MNKSLFKKKTLAAVIAATVPFFAATSDAVTVVTNNGDTYAASGFSGAITFNVYAGDGDDYAFILDADNGTFQVQNSAYLPLNIYNNNEDGIAVILYRKANSGYAINLPFRAVSAGIYGKGTTHGILLRDGTDSVVQINIGQSYLGAEVKVEQGDAFRIEEEMLGTLIVSGILQGQTAIKAVDGGRLGSGASIVVKNGQLLTNGDTSVDFSNAGGALTMTVDSGYLAGKLLGYTGAGDTLTTDGHSTFGGDIENIETINVHSSGSDVTSFRGDINKVSGGAHVYVYGTASFDKVGSQTINGDLTVDPTGLIKTELETDSATNAALVVSGTANIGTGSKLRIIPSKEVIESGTKVEDAKIIEATNLNVAGGLSGVTVEHSVLINSPTLTLSGTVLGADVTPRSPEFLKALAAEVGAGATTEEALAGILATLTQDSSNSTSFNNFYRTIATITDVKKLASVARESKFNNSDAIQITNVTTEAKVKSNVLSHVRAVQEDDQPNNGLAYGGTYSNQGFWVQFLDSDVSQDDRRNDGGDKVFGFDADLSGLTLGTETTINDQYLLGAAFTMANVDVNKHDSNDNSTIKNYQLSLYGSWEQDNWFVDGVVNVGQSDNKRNRYIDGFVDTAISSDYKSRQFGLTAMAGLNQSYGRMKVVPMVGFNYAMVKSESFKEEDKYSTGFALEVDSQKYQKVELGAGVELSQEFSLKKGEIEPSLRLMAWHDFKGDEIETTTRYVLGGTDFTTKGADAVKNSFQVSANLTYRRDDNMSFVVGYELNQKSDYKAQNYYLRMKYDF</sequence>
<proteinExistence type="predicted"/>
<feature type="signal peptide" evidence="1">
    <location>
        <begin position="1"/>
        <end position="23"/>
    </location>
</feature>
<dbReference type="STRING" id="1137799.GZ78_20740"/>
<name>A0A081NCZ2_9GAMM</name>
<comment type="caution">
    <text evidence="3">The sequence shown here is derived from an EMBL/GenBank/DDBJ whole genome shotgun (WGS) entry which is preliminary data.</text>
</comment>
<keyword evidence="4" id="KW-1185">Reference proteome</keyword>
<dbReference type="Pfam" id="PF03797">
    <property type="entry name" value="Autotransporter"/>
    <property type="match status" value="1"/>
</dbReference>
<dbReference type="RefSeq" id="WP_051786346.1">
    <property type="nucleotide sequence ID" value="NZ_JOKH01000005.1"/>
</dbReference>
<dbReference type="Gene3D" id="2.40.128.130">
    <property type="entry name" value="Autotransporter beta-domain"/>
    <property type="match status" value="1"/>
</dbReference>
<evidence type="ECO:0000313" key="3">
    <source>
        <dbReference type="EMBL" id="KEQ16315.1"/>
    </source>
</evidence>
<feature type="chain" id="PRO_5001760676" description="Autotransporter domain-containing protein" evidence="1">
    <location>
        <begin position="24"/>
        <end position="790"/>
    </location>
</feature>